<accession>A0A8H7WF97</accession>
<dbReference type="Proteomes" id="UP000664132">
    <property type="component" value="Unassembled WGS sequence"/>
</dbReference>
<evidence type="ECO:0000256" key="2">
    <source>
        <dbReference type="SAM" id="MobiDB-lite"/>
    </source>
</evidence>
<dbReference type="EMBL" id="JAFJYH010000030">
    <property type="protein sequence ID" value="KAG4423730.1"/>
    <property type="molecule type" value="Genomic_DNA"/>
</dbReference>
<feature type="coiled-coil region" evidence="1">
    <location>
        <begin position="238"/>
        <end position="265"/>
    </location>
</feature>
<feature type="region of interest" description="Disordered" evidence="2">
    <location>
        <begin position="1"/>
        <end position="24"/>
    </location>
</feature>
<keyword evidence="1" id="KW-0175">Coiled coil</keyword>
<organism evidence="3 4">
    <name type="scientific">Cadophora malorum</name>
    <dbReference type="NCBI Taxonomy" id="108018"/>
    <lineage>
        <taxon>Eukaryota</taxon>
        <taxon>Fungi</taxon>
        <taxon>Dikarya</taxon>
        <taxon>Ascomycota</taxon>
        <taxon>Pezizomycotina</taxon>
        <taxon>Leotiomycetes</taxon>
        <taxon>Helotiales</taxon>
        <taxon>Ploettnerulaceae</taxon>
        <taxon>Cadophora</taxon>
    </lineage>
</organism>
<evidence type="ECO:0000313" key="3">
    <source>
        <dbReference type="EMBL" id="KAG4423730.1"/>
    </source>
</evidence>
<keyword evidence="4" id="KW-1185">Reference proteome</keyword>
<feature type="compositionally biased region" description="Polar residues" evidence="2">
    <location>
        <begin position="452"/>
        <end position="461"/>
    </location>
</feature>
<evidence type="ECO:0000313" key="4">
    <source>
        <dbReference type="Proteomes" id="UP000664132"/>
    </source>
</evidence>
<sequence>MSLAKKFRAHPDLSVESASRNFPPTPTRLRPAIIFSSPRKHTNYNRLHTLVAAVNDILNKACVKKNQNTHPPLPISFTDTTNTPSFLRTPKNMSNKNTNIFGSAAAGPSNSPPAFNWADTSNININFGSGSSAATSLQATASEASTDTTTPTAPIKSAKCPNCKNMKEVYRKQGIKMQDGYHAIIEKKNRKPDDQATMNRNALTGQRDSFKATEHALKSEDQAELDEEAHAQEICETVAVYEKDEKKLKAEVKRLEVELKNASTGDDAVAKQIKDGMNKISGVFEDSQYDIDIIKDATTTLRENGFAGDEESYIEDSMQIILENARERRLLTAGSDGLRIKRDGFFRQATEAATLANFSCPQDQVIPSLVQTSTNLSTQVKNAQNASKNMVADHAEEVRLLKLAVEDEKKTASDCRSETHRPKAEIKGLEEEIVRLSGLLAPDSSLEAPDGRSTSGEVTENNKPDCWAFREGSDLVVEEEKKSSWWWPGWSILWGNTFS</sequence>
<evidence type="ECO:0000256" key="1">
    <source>
        <dbReference type="SAM" id="Coils"/>
    </source>
</evidence>
<comment type="caution">
    <text evidence="3">The sequence shown here is derived from an EMBL/GenBank/DDBJ whole genome shotgun (WGS) entry which is preliminary data.</text>
</comment>
<feature type="region of interest" description="Disordered" evidence="2">
    <location>
        <begin position="442"/>
        <end position="464"/>
    </location>
</feature>
<proteinExistence type="predicted"/>
<name>A0A8H7WF97_9HELO</name>
<dbReference type="AlphaFoldDB" id="A0A8H7WF97"/>
<protein>
    <submittedName>
        <fullName evidence="3">Uncharacterized protein</fullName>
    </submittedName>
</protein>
<dbReference type="OrthoDB" id="10647781at2759"/>
<gene>
    <name evidence="3" type="ORF">IFR04_003155</name>
</gene>
<reference evidence="3" key="1">
    <citation type="submission" date="2021-02" db="EMBL/GenBank/DDBJ databases">
        <title>Genome sequence Cadophora malorum strain M34.</title>
        <authorList>
            <person name="Stefanovic E."/>
            <person name="Vu D."/>
            <person name="Scully C."/>
            <person name="Dijksterhuis J."/>
            <person name="Roader J."/>
            <person name="Houbraken J."/>
        </authorList>
    </citation>
    <scope>NUCLEOTIDE SEQUENCE</scope>
    <source>
        <strain evidence="3">M34</strain>
    </source>
</reference>